<dbReference type="SUPFAM" id="SSF52540">
    <property type="entry name" value="P-loop containing nucleoside triphosphate hydrolases"/>
    <property type="match status" value="1"/>
</dbReference>
<dbReference type="Gene3D" id="3.40.50.300">
    <property type="entry name" value="P-loop containing nucleotide triphosphate hydrolases"/>
    <property type="match status" value="1"/>
</dbReference>
<name>A0A8T7M0H3_9CHLR</name>
<evidence type="ECO:0000313" key="8">
    <source>
        <dbReference type="Proteomes" id="UP001431572"/>
    </source>
</evidence>
<dbReference type="FunFam" id="3.40.50.300:FF:000640">
    <property type="entry name" value="MoxR family ATPase"/>
    <property type="match status" value="1"/>
</dbReference>
<dbReference type="InterPro" id="IPR027417">
    <property type="entry name" value="P-loop_NTPase"/>
</dbReference>
<dbReference type="PIRSF" id="PIRSF002849">
    <property type="entry name" value="AAA_ATPase_chaperone_MoxR_prd"/>
    <property type="match status" value="1"/>
</dbReference>
<evidence type="ECO:0000259" key="4">
    <source>
        <dbReference type="SMART" id="SM00382"/>
    </source>
</evidence>
<dbReference type="InterPro" id="IPR041628">
    <property type="entry name" value="ChlI/MoxR_AAA_lid"/>
</dbReference>
<dbReference type="GO" id="GO:0005524">
    <property type="term" value="F:ATP binding"/>
    <property type="evidence" value="ECO:0007669"/>
    <property type="project" value="UniProtKB-KW"/>
</dbReference>
<accession>A0A8T7M0H3</accession>
<keyword evidence="1" id="KW-0547">Nucleotide-binding</keyword>
<dbReference type="RefSeq" id="WP_341468645.1">
    <property type="nucleotide sequence ID" value="NZ_CP128399.1"/>
</dbReference>
<gene>
    <name evidence="5" type="ORF">HXX08_03245</name>
    <name evidence="6" type="ORF">OZ401_002568</name>
</gene>
<dbReference type="Proteomes" id="UP000521676">
    <property type="component" value="Unassembled WGS sequence"/>
</dbReference>
<comment type="similarity">
    <text evidence="3">Belongs to the MoxR family.</text>
</comment>
<dbReference type="PANTHER" id="PTHR42759">
    <property type="entry name" value="MOXR FAMILY PROTEIN"/>
    <property type="match status" value="1"/>
</dbReference>
<dbReference type="Pfam" id="PF17863">
    <property type="entry name" value="AAA_lid_2"/>
    <property type="match status" value="1"/>
</dbReference>
<dbReference type="InterPro" id="IPR011703">
    <property type="entry name" value="ATPase_AAA-3"/>
</dbReference>
<evidence type="ECO:0000256" key="1">
    <source>
        <dbReference type="ARBA" id="ARBA00022741"/>
    </source>
</evidence>
<evidence type="ECO:0000313" key="7">
    <source>
        <dbReference type="Proteomes" id="UP000521676"/>
    </source>
</evidence>
<evidence type="ECO:0000256" key="2">
    <source>
        <dbReference type="ARBA" id="ARBA00022840"/>
    </source>
</evidence>
<keyword evidence="2" id="KW-0067">ATP-binding</keyword>
<dbReference type="AlphaFoldDB" id="A0A8T7M0H3"/>
<dbReference type="InterPro" id="IPR050764">
    <property type="entry name" value="CbbQ/NirQ/NorQ/GpvN"/>
</dbReference>
<reference evidence="5 7" key="1">
    <citation type="submission" date="2020-06" db="EMBL/GenBank/DDBJ databases">
        <title>Anoxygenic phototrophic Chloroflexota member uses a Type I reaction center.</title>
        <authorList>
            <person name="Tsuji J.M."/>
            <person name="Shaw N.A."/>
            <person name="Nagashima S."/>
            <person name="Venkiteswaran J."/>
            <person name="Schiff S.L."/>
            <person name="Hanada S."/>
            <person name="Tank M."/>
            <person name="Neufeld J.D."/>
        </authorList>
    </citation>
    <scope>NUCLEOTIDE SEQUENCE [LARGE SCALE GENOMIC DNA]</scope>
    <source>
        <strain evidence="5">L227-S17</strain>
    </source>
</reference>
<dbReference type="Proteomes" id="UP001431572">
    <property type="component" value="Chromosome 1"/>
</dbReference>
<organism evidence="5 7">
    <name type="scientific">Candidatus Chlorohelix allophototropha</name>
    <dbReference type="NCBI Taxonomy" id="3003348"/>
    <lineage>
        <taxon>Bacteria</taxon>
        <taxon>Bacillati</taxon>
        <taxon>Chloroflexota</taxon>
        <taxon>Chloroflexia</taxon>
        <taxon>Candidatus Chloroheliales</taxon>
        <taxon>Candidatus Chloroheliaceae</taxon>
        <taxon>Candidatus Chlorohelix</taxon>
    </lineage>
</organism>
<evidence type="ECO:0000313" key="6">
    <source>
        <dbReference type="EMBL" id="WJW66753.1"/>
    </source>
</evidence>
<protein>
    <submittedName>
        <fullName evidence="5">MoxR family ATPase</fullName>
    </submittedName>
</protein>
<sequence length="335" mass="37317">MATAIQGTMTPEEFREITTRIEQEVGRIIVGQKDIVRYVMVSIISGGHVLLEGVPGLGKTALVRTLAEVLELRFSRIQFTPDLMPADIVGTNILLEDQHGGRQFRFQPGPIFANLVLADEINRATPKTQSALLEAMQERTVTVSNQTYRVERPFFVLATQNPIDMEGTYPLPEAQLDRFFFKLQVGFPKEDELMEILGRTTGGDKPNLSKIADGQKVMAMGELARHIPVATHVQNYVARIVLSTHPDSDSAPPFVKQYVRFGSSPRGAQAMMLSSKIVALMDGRFNVAFEDIRTVAYHALRHRLILNFEGEAEGIDADKVIEEILKTVPEDKEGK</sequence>
<reference evidence="6" key="2">
    <citation type="journal article" date="2024" name="Nature">
        <title>Anoxygenic phototroph of the Chloroflexota uses a type I reaction centre.</title>
        <authorList>
            <person name="Tsuji J.M."/>
            <person name="Shaw N.A."/>
            <person name="Nagashima S."/>
            <person name="Venkiteswaran J.J."/>
            <person name="Schiff S.L."/>
            <person name="Watanabe T."/>
            <person name="Fukui M."/>
            <person name="Hanada S."/>
            <person name="Tank M."/>
            <person name="Neufeld J.D."/>
        </authorList>
    </citation>
    <scope>NUCLEOTIDE SEQUENCE</scope>
    <source>
        <strain evidence="6">L227-S17</strain>
    </source>
</reference>
<dbReference type="GO" id="GO:0016887">
    <property type="term" value="F:ATP hydrolysis activity"/>
    <property type="evidence" value="ECO:0007669"/>
    <property type="project" value="InterPro"/>
</dbReference>
<dbReference type="SMART" id="SM00382">
    <property type="entry name" value="AAA"/>
    <property type="match status" value="1"/>
</dbReference>
<dbReference type="InterPro" id="IPR003593">
    <property type="entry name" value="AAA+_ATPase"/>
</dbReference>
<dbReference type="Pfam" id="PF07726">
    <property type="entry name" value="AAA_3"/>
    <property type="match status" value="1"/>
</dbReference>
<evidence type="ECO:0000313" key="5">
    <source>
        <dbReference type="EMBL" id="NWJ44871.1"/>
    </source>
</evidence>
<feature type="domain" description="AAA+ ATPase" evidence="4">
    <location>
        <begin position="45"/>
        <end position="189"/>
    </location>
</feature>
<dbReference type="PANTHER" id="PTHR42759:SF1">
    <property type="entry name" value="MAGNESIUM-CHELATASE SUBUNIT CHLD"/>
    <property type="match status" value="1"/>
</dbReference>
<proteinExistence type="inferred from homology"/>
<dbReference type="Gene3D" id="1.10.8.80">
    <property type="entry name" value="Magnesium chelatase subunit I, C-Terminal domain"/>
    <property type="match status" value="1"/>
</dbReference>
<keyword evidence="8" id="KW-1185">Reference proteome</keyword>
<evidence type="ECO:0000256" key="3">
    <source>
        <dbReference type="ARBA" id="ARBA00061607"/>
    </source>
</evidence>
<dbReference type="EMBL" id="CP128399">
    <property type="protein sequence ID" value="WJW66753.1"/>
    <property type="molecule type" value="Genomic_DNA"/>
</dbReference>
<dbReference type="CDD" id="cd00009">
    <property type="entry name" value="AAA"/>
    <property type="match status" value="1"/>
</dbReference>
<dbReference type="EMBL" id="JACATZ010000001">
    <property type="protein sequence ID" value="NWJ44871.1"/>
    <property type="molecule type" value="Genomic_DNA"/>
</dbReference>